<protein>
    <submittedName>
        <fullName evidence="2">Unnamed protein product</fullName>
    </submittedName>
</protein>
<keyword evidence="3" id="KW-1185">Reference proteome</keyword>
<evidence type="ECO:0000313" key="2">
    <source>
        <dbReference type="EMBL" id="GMF17372.1"/>
    </source>
</evidence>
<sequence length="234" mass="26339">MDIKYVEGSDLNEFFLSLENAMKAASDATESVMTEGQKSIYLFHSMPKSWKNDLRIWKGQRKYIPYEDLKESIEGKVRNIEAQERYTLVKGTPEKNERALMATRPSVERGQDRSRADMYSYCDRPRHNIRQCRGLQKDLRDGRVKAGTVLPANFAFKANSKRDHPYRTNTNGNMVANPTGKKTTAETTTAVASTSSPIMRRTVTATIATTRHLSLTTMLTMTATASKSVKAGVM</sequence>
<dbReference type="OrthoDB" id="91303at2759"/>
<evidence type="ECO:0000313" key="3">
    <source>
        <dbReference type="Proteomes" id="UP001165083"/>
    </source>
</evidence>
<feature type="compositionally biased region" description="Low complexity" evidence="1">
    <location>
        <begin position="185"/>
        <end position="195"/>
    </location>
</feature>
<gene>
    <name evidence="2" type="ORF">Plil01_000633200</name>
</gene>
<feature type="region of interest" description="Disordered" evidence="1">
    <location>
        <begin position="162"/>
        <end position="195"/>
    </location>
</feature>
<dbReference type="Proteomes" id="UP001165083">
    <property type="component" value="Unassembled WGS sequence"/>
</dbReference>
<feature type="compositionally biased region" description="Polar residues" evidence="1">
    <location>
        <begin position="167"/>
        <end position="182"/>
    </location>
</feature>
<evidence type="ECO:0000256" key="1">
    <source>
        <dbReference type="SAM" id="MobiDB-lite"/>
    </source>
</evidence>
<dbReference type="EMBL" id="BSXW01000279">
    <property type="protein sequence ID" value="GMF17372.1"/>
    <property type="molecule type" value="Genomic_DNA"/>
</dbReference>
<proteinExistence type="predicted"/>
<reference evidence="2" key="1">
    <citation type="submission" date="2023-04" db="EMBL/GenBank/DDBJ databases">
        <title>Phytophthora lilii NBRC 32176.</title>
        <authorList>
            <person name="Ichikawa N."/>
            <person name="Sato H."/>
            <person name="Tonouchi N."/>
        </authorList>
    </citation>
    <scope>NUCLEOTIDE SEQUENCE</scope>
    <source>
        <strain evidence="2">NBRC 32176</strain>
    </source>
</reference>
<organism evidence="2 3">
    <name type="scientific">Phytophthora lilii</name>
    <dbReference type="NCBI Taxonomy" id="2077276"/>
    <lineage>
        <taxon>Eukaryota</taxon>
        <taxon>Sar</taxon>
        <taxon>Stramenopiles</taxon>
        <taxon>Oomycota</taxon>
        <taxon>Peronosporomycetes</taxon>
        <taxon>Peronosporales</taxon>
        <taxon>Peronosporaceae</taxon>
        <taxon>Phytophthora</taxon>
    </lineage>
</organism>
<dbReference type="AlphaFoldDB" id="A0A9W6TPV5"/>
<comment type="caution">
    <text evidence="2">The sequence shown here is derived from an EMBL/GenBank/DDBJ whole genome shotgun (WGS) entry which is preliminary data.</text>
</comment>
<name>A0A9W6TPV5_9STRA</name>
<accession>A0A9W6TPV5</accession>